<feature type="compositionally biased region" description="Polar residues" evidence="1">
    <location>
        <begin position="1098"/>
        <end position="1118"/>
    </location>
</feature>
<evidence type="ECO:0000256" key="1">
    <source>
        <dbReference type="SAM" id="MobiDB-lite"/>
    </source>
</evidence>
<accession>A0A8J2X8H7</accession>
<feature type="compositionally biased region" description="Basic residues" evidence="1">
    <location>
        <begin position="789"/>
        <end position="798"/>
    </location>
</feature>
<dbReference type="EMBL" id="HG316454">
    <property type="protein sequence ID" value="CDF87784.1"/>
    <property type="molecule type" value="Genomic_DNA"/>
</dbReference>
<feature type="compositionally biased region" description="Gly residues" evidence="1">
    <location>
        <begin position="356"/>
        <end position="366"/>
    </location>
</feature>
<feature type="compositionally biased region" description="Polar residues" evidence="1">
    <location>
        <begin position="846"/>
        <end position="865"/>
    </location>
</feature>
<feature type="compositionally biased region" description="Low complexity" evidence="1">
    <location>
        <begin position="747"/>
        <end position="768"/>
    </location>
</feature>
<feature type="compositionally biased region" description="Polar residues" evidence="1">
    <location>
        <begin position="89"/>
        <end position="108"/>
    </location>
</feature>
<feature type="compositionally biased region" description="Acidic residues" evidence="1">
    <location>
        <begin position="598"/>
        <end position="610"/>
    </location>
</feature>
<feature type="region of interest" description="Disordered" evidence="1">
    <location>
        <begin position="905"/>
        <end position="1061"/>
    </location>
</feature>
<dbReference type="Proteomes" id="UP000019375">
    <property type="component" value="Unassembled WGS sequence"/>
</dbReference>
<feature type="compositionally biased region" description="Basic and acidic residues" evidence="1">
    <location>
        <begin position="962"/>
        <end position="974"/>
    </location>
</feature>
<evidence type="ECO:0000313" key="2">
    <source>
        <dbReference type="EMBL" id="CDF87784.1"/>
    </source>
</evidence>
<feature type="compositionally biased region" description="Basic residues" evidence="1">
    <location>
        <begin position="240"/>
        <end position="254"/>
    </location>
</feature>
<feature type="compositionally biased region" description="Basic and acidic residues" evidence="1">
    <location>
        <begin position="803"/>
        <end position="832"/>
    </location>
</feature>
<feature type="compositionally biased region" description="Polar residues" evidence="1">
    <location>
        <begin position="51"/>
        <end position="61"/>
    </location>
</feature>
<feature type="region of interest" description="Disordered" evidence="1">
    <location>
        <begin position="43"/>
        <end position="111"/>
    </location>
</feature>
<feature type="compositionally biased region" description="Basic and acidic residues" evidence="1">
    <location>
        <begin position="529"/>
        <end position="543"/>
    </location>
</feature>
<feature type="compositionally biased region" description="Low complexity" evidence="1">
    <location>
        <begin position="367"/>
        <end position="377"/>
    </location>
</feature>
<feature type="compositionally biased region" description="Basic and acidic residues" evidence="1">
    <location>
        <begin position="911"/>
        <end position="923"/>
    </location>
</feature>
<evidence type="ECO:0000313" key="3">
    <source>
        <dbReference type="Proteomes" id="UP000019375"/>
    </source>
</evidence>
<gene>
    <name evidence="2" type="ORF">BN860_14422g</name>
</gene>
<feature type="compositionally biased region" description="Low complexity" evidence="1">
    <location>
        <begin position="557"/>
        <end position="574"/>
    </location>
</feature>
<feature type="compositionally biased region" description="Basic and acidic residues" evidence="1">
    <location>
        <begin position="769"/>
        <end position="788"/>
    </location>
</feature>
<feature type="compositionally biased region" description="Low complexity" evidence="1">
    <location>
        <begin position="1013"/>
        <end position="1043"/>
    </location>
</feature>
<dbReference type="OrthoDB" id="4069015at2759"/>
<reference evidence="3" key="1">
    <citation type="journal article" date="2013" name="Genome Announc.">
        <title>Genome sequence of the food spoilage yeast Zygosaccharomyces bailii CLIB 213(T).</title>
        <authorList>
            <person name="Galeote V."/>
            <person name="Bigey F."/>
            <person name="Devillers H."/>
            <person name="Neuveglise C."/>
            <person name="Dequin S."/>
        </authorList>
    </citation>
    <scope>NUCLEOTIDE SEQUENCE [LARGE SCALE GENOMIC DNA]</scope>
    <source>
        <strain evidence="3">CLIB 213 / ATCC 58445 / CBS 680 / CCRC 21525 / NBRC 1098 / NCYC 1416 / NRRL Y-2227</strain>
    </source>
</reference>
<keyword evidence="3" id="KW-1185">Reference proteome</keyword>
<feature type="compositionally biased region" description="Polar residues" evidence="1">
    <location>
        <begin position="469"/>
        <end position="482"/>
    </location>
</feature>
<dbReference type="AlphaFoldDB" id="A0A8J2X8H7"/>
<feature type="compositionally biased region" description="Basic and acidic residues" evidence="1">
    <location>
        <begin position="165"/>
        <end position="204"/>
    </location>
</feature>
<sequence length="1132" mass="121774">MGLLTQRKEHRVPDLSRYDYYYQQRDDYNKSPRLSAAAAYAASRSRGNPVLVQQRSQSFTQPRRIVRSSSTATRRRAKSKSTATSSTTPRANSFATTTRIQDQQGRTKSITRRTVRRINGVDYVETVTTTPLDQEDIAATAHHFDEFSGYQGGSYADAAEYPEETQEHEPHREPHREPVRRIVREKVTRKVKRVPDSPRSERSQRSPRSQRSSMAVSPQAGEFTQYTSEPSPPPVPTHTRVIRRRRPQRSRSQRTAKGVPAPASTPAPRRLTEEEMYAKALEIAQRNVYSNSDFPPEVLEATARAQSEQGASRMGQRSLRKGDARGRKKFGALFHRDREPSGATTTSPLSAAAAAGGTGAGAGGAGSSIAMGSSTGGPASISAPRVSGVSSIDHHRADPSAASGSTVSRRNLSDEEMYAQALAMSQSKRQRSLDESLGEPLPLEESLPRPPPLEEVETEPLDLGGFRSPHSQTAPSFVTPAQTIDEPYEDAVEGQSVVLEAPQEEPEESHQNLGKQEPEEEEEEEPEEPDWRDAYGHEPKTPYDAEASYGSHDREYQQGYQQGYEEAEEIQQGAVQVESEPEIEQFEPGSDLKHELEPESDPEPEQEQEQEQEHQSEPEYDFEEPQYHPRYKRRSRAFSGRSGRSGLASPIDTTGFRSKDSAMPSTAPSLEGRQTVRASFESDASSDSRVAAQTTVAAAATPAATPAASAPARSAMRSTVVKRSGAVPATTATANGSHIARTAGIGSSKAGTASPAATSPAAAVPAADPRTHGGLDNEADLREVERKPRGLSRFRTRRSFFGGRDDSAQEKAEQQQKQKQQYEQKLRQEAEKLAGTSTPAGIASNAGATTNAKTVATSKISATSRTAPSTGFGAGTSAGSAFGTQASILGGGATSASEIPDQEIGYASHPYDNRTDNRNDNRTDIGTGGETRVETRPKGRFKSVFDKIKEFGAENSGYQPPREVREAQRAERLSGFETVETEAKPRKSHPWRGKRETAGGSKVGVNGNGGALGVTNGHAAATATTTTNTTTTTAVPGAGVAASGAGGAGDEPSLSSYYGDKEPLAEEGFADGYADALAANGAGNAQSSGVREKAHQAAESSFGQQAKSKAKNEAQSQAKEQKSNLLKKLFKK</sequence>
<feature type="compositionally biased region" description="Basic and acidic residues" evidence="1">
    <location>
        <begin position="931"/>
        <end position="952"/>
    </location>
</feature>
<feature type="compositionally biased region" description="Acidic residues" evidence="1">
    <location>
        <begin position="518"/>
        <end position="528"/>
    </location>
</feature>
<feature type="compositionally biased region" description="Low complexity" evidence="1">
    <location>
        <begin position="637"/>
        <end position="649"/>
    </location>
</feature>
<feature type="region of interest" description="Disordered" evidence="1">
    <location>
        <begin position="160"/>
        <end position="274"/>
    </location>
</feature>
<feature type="compositionally biased region" description="Low complexity" evidence="1">
    <location>
        <begin position="341"/>
        <end position="355"/>
    </location>
</feature>
<feature type="region of interest" description="Disordered" evidence="1">
    <location>
        <begin position="301"/>
        <end position="874"/>
    </location>
</feature>
<protein>
    <submittedName>
        <fullName evidence="2">BN860_14422g1_1</fullName>
    </submittedName>
</protein>
<feature type="compositionally biased region" description="Low complexity" evidence="1">
    <location>
        <begin position="689"/>
        <end position="719"/>
    </location>
</feature>
<feature type="region of interest" description="Disordered" evidence="1">
    <location>
        <begin position="1082"/>
        <end position="1132"/>
    </location>
</feature>
<proteinExistence type="predicted"/>
<organism evidence="2 3">
    <name type="scientific">Zygosaccharomyces bailii (strain CLIB 213 / ATCC 58445 / CBS 680 / BCRC 21525 / NBRC 1098 / NCYC 1416 / NRRL Y-2227)</name>
    <dbReference type="NCBI Taxonomy" id="1333698"/>
    <lineage>
        <taxon>Eukaryota</taxon>
        <taxon>Fungi</taxon>
        <taxon>Dikarya</taxon>
        <taxon>Ascomycota</taxon>
        <taxon>Saccharomycotina</taxon>
        <taxon>Saccharomycetes</taxon>
        <taxon>Saccharomycetales</taxon>
        <taxon>Saccharomycetaceae</taxon>
        <taxon>Zygosaccharomyces</taxon>
    </lineage>
</organism>
<name>A0A8J2X8H7_ZYGB2</name>